<proteinExistence type="predicted"/>
<dbReference type="InterPro" id="IPR016169">
    <property type="entry name" value="FAD-bd_PCMH_sub2"/>
</dbReference>
<dbReference type="GO" id="GO:0050660">
    <property type="term" value="F:flavin adenine dinucleotide binding"/>
    <property type="evidence" value="ECO:0007669"/>
    <property type="project" value="InterPro"/>
</dbReference>
<dbReference type="SUPFAM" id="SSF56176">
    <property type="entry name" value="FAD-binding/transporter-associated domain-like"/>
    <property type="match status" value="1"/>
</dbReference>
<evidence type="ECO:0000313" key="3">
    <source>
        <dbReference type="Proteomes" id="UP000509684"/>
    </source>
</evidence>
<dbReference type="Pfam" id="PF03471">
    <property type="entry name" value="CorC_HlyC"/>
    <property type="match status" value="1"/>
</dbReference>
<sequence>MDNTDLISGKAPISELNDSLKLNLPIGEAHTLAGFLINRLRYIPAVGDTVQEQGHRYTVTRADARTVT</sequence>
<organism evidence="2 3">
    <name type="scientific">Candidatus Accumulibacter cognatus</name>
    <dbReference type="NCBI Taxonomy" id="2954383"/>
    <lineage>
        <taxon>Bacteria</taxon>
        <taxon>Pseudomonadati</taxon>
        <taxon>Pseudomonadota</taxon>
        <taxon>Betaproteobacteria</taxon>
        <taxon>Candidatus Accumulibacter</taxon>
    </lineage>
</organism>
<dbReference type="SMART" id="SM01091">
    <property type="entry name" value="CorC_HlyC"/>
    <property type="match status" value="1"/>
</dbReference>
<dbReference type="InterPro" id="IPR005170">
    <property type="entry name" value="Transptr-assoc_dom"/>
</dbReference>
<dbReference type="Proteomes" id="UP000509684">
    <property type="component" value="Chromosome"/>
</dbReference>
<dbReference type="AlphaFoldDB" id="A0A7D5NEL3"/>
<dbReference type="Gene3D" id="3.30.465.10">
    <property type="match status" value="1"/>
</dbReference>
<dbReference type="InterPro" id="IPR036318">
    <property type="entry name" value="FAD-bd_PCMH-like_sf"/>
</dbReference>
<protein>
    <recommendedName>
        <fullName evidence="1">Transporter-associated domain-containing protein</fullName>
    </recommendedName>
</protein>
<dbReference type="EMBL" id="CP058708">
    <property type="protein sequence ID" value="QLH52407.1"/>
    <property type="molecule type" value="Genomic_DNA"/>
</dbReference>
<feature type="domain" description="Transporter-associated" evidence="1">
    <location>
        <begin position="2"/>
        <end position="68"/>
    </location>
</feature>
<dbReference type="KEGG" id="acog:HWD57_02810"/>
<accession>A0A7D5NEL3</accession>
<reference evidence="2 3" key="1">
    <citation type="journal article" date="2019" name="Microbiome">
        <title>Annotated bacterial chromosomes from frame-shift-corrected long-read metagenomic data.</title>
        <authorList>
            <person name="Arumugam K."/>
            <person name="Bagci C."/>
            <person name="Bessarab I."/>
            <person name="Beier S."/>
            <person name="Buchfink B."/>
            <person name="Gorska A."/>
            <person name="Qiu G."/>
            <person name="Huson D.H."/>
            <person name="Williams R.B.H."/>
        </authorList>
    </citation>
    <scope>NUCLEOTIDE SEQUENCE [LARGE SCALE GENOMIC DNA]</scope>
    <source>
        <strain evidence="2">SSA1</strain>
    </source>
</reference>
<evidence type="ECO:0000259" key="1">
    <source>
        <dbReference type="SMART" id="SM01091"/>
    </source>
</evidence>
<name>A0A7D5NEL3_9PROT</name>
<gene>
    <name evidence="2" type="ORF">HWD57_02810</name>
</gene>
<evidence type="ECO:0000313" key="2">
    <source>
        <dbReference type="EMBL" id="QLH52407.1"/>
    </source>
</evidence>